<keyword evidence="6" id="KW-0418">Kinase</keyword>
<comment type="caution">
    <text evidence="12">The sequence shown here is derived from an EMBL/GenBank/DDBJ whole genome shotgun (WGS) entry which is preliminary data.</text>
</comment>
<gene>
    <name evidence="12" type="ORF">GS18_0207795</name>
</gene>
<dbReference type="NCBIfam" id="TIGR00147">
    <property type="entry name" value="YegS/Rv2252/BmrU family lipid kinase"/>
    <property type="match status" value="1"/>
</dbReference>
<sequence length="309" mass="33990">MGLTMENSIYFIINPVAGNGRSLRVWKKMKEEMEKKNMEYRSFMTDYAGHAEVLARQIASIHDYRLKTVIGIGGDGTIHEIVNGLSGFDHIQIGYVPSGSGNDFMKGYGRSKGKSSILTRLNRQAKSYDLGCCRAGKADRLFVNSIGAGFDAYVAKLSNEMQWKKVLNRAGAGSFVYTLALMKGLFTYQPGPLSVTIDGEEKVFEKVWFAAVSNHPFYGGGMKISPDARPDDGLLNVTVVHGLSRGKLLLLFGLVFAGRHKGLKEVCMMEGHEITISGPVSVMVHADGEYLGETPVTVTLRPKSIKYYI</sequence>
<keyword evidence="13" id="KW-1185">Reference proteome</keyword>
<dbReference type="SMART" id="SM00046">
    <property type="entry name" value="DAGKc"/>
    <property type="match status" value="1"/>
</dbReference>
<evidence type="ECO:0000256" key="6">
    <source>
        <dbReference type="ARBA" id="ARBA00022777"/>
    </source>
</evidence>
<evidence type="ECO:0000256" key="9">
    <source>
        <dbReference type="ARBA" id="ARBA00023209"/>
    </source>
</evidence>
<protein>
    <recommendedName>
        <fullName evidence="11">DAGKc domain-containing protein</fullName>
    </recommendedName>
</protein>
<accession>A0A084H0T0</accession>
<evidence type="ECO:0000313" key="13">
    <source>
        <dbReference type="Proteomes" id="UP000028549"/>
    </source>
</evidence>
<dbReference type="Pfam" id="PF00781">
    <property type="entry name" value="DAGK_cat"/>
    <property type="match status" value="1"/>
</dbReference>
<keyword evidence="8" id="KW-0443">Lipid metabolism</keyword>
<dbReference type="Gene3D" id="2.60.200.40">
    <property type="match status" value="1"/>
</dbReference>
<evidence type="ECO:0000256" key="4">
    <source>
        <dbReference type="ARBA" id="ARBA00022679"/>
    </source>
</evidence>
<keyword evidence="5" id="KW-0547">Nucleotide-binding</keyword>
<keyword evidence="10" id="KW-1208">Phospholipid metabolism</keyword>
<keyword evidence="4" id="KW-0808">Transferase</keyword>
<name>A0A084H0T0_METID</name>
<feature type="domain" description="DAGKc" evidence="11">
    <location>
        <begin position="4"/>
        <end position="137"/>
    </location>
</feature>
<evidence type="ECO:0000256" key="5">
    <source>
        <dbReference type="ARBA" id="ARBA00022741"/>
    </source>
</evidence>
<evidence type="ECO:0000256" key="10">
    <source>
        <dbReference type="ARBA" id="ARBA00023264"/>
    </source>
</evidence>
<evidence type="ECO:0000259" key="11">
    <source>
        <dbReference type="PROSITE" id="PS50146"/>
    </source>
</evidence>
<organism evidence="12 13">
    <name type="scientific">Metabacillus indicus</name>
    <name type="common">Bacillus indicus</name>
    <dbReference type="NCBI Taxonomy" id="246786"/>
    <lineage>
        <taxon>Bacteria</taxon>
        <taxon>Bacillati</taxon>
        <taxon>Bacillota</taxon>
        <taxon>Bacilli</taxon>
        <taxon>Bacillales</taxon>
        <taxon>Bacillaceae</taxon>
        <taxon>Metabacillus</taxon>
    </lineage>
</organism>
<dbReference type="PANTHER" id="PTHR12358">
    <property type="entry name" value="SPHINGOSINE KINASE"/>
    <property type="match status" value="1"/>
</dbReference>
<dbReference type="GO" id="GO:0016301">
    <property type="term" value="F:kinase activity"/>
    <property type="evidence" value="ECO:0007669"/>
    <property type="project" value="UniProtKB-KW"/>
</dbReference>
<dbReference type="PROSITE" id="PS50146">
    <property type="entry name" value="DAGK"/>
    <property type="match status" value="1"/>
</dbReference>
<dbReference type="STRING" id="246786.GS18_0207795"/>
<dbReference type="InterPro" id="IPR017438">
    <property type="entry name" value="ATP-NAD_kinase_N"/>
</dbReference>
<dbReference type="InterPro" id="IPR016064">
    <property type="entry name" value="NAD/diacylglycerol_kinase_sf"/>
</dbReference>
<dbReference type="GO" id="GO:0008654">
    <property type="term" value="P:phospholipid biosynthetic process"/>
    <property type="evidence" value="ECO:0007669"/>
    <property type="project" value="UniProtKB-KW"/>
</dbReference>
<evidence type="ECO:0000256" key="2">
    <source>
        <dbReference type="ARBA" id="ARBA00005983"/>
    </source>
</evidence>
<keyword evidence="9" id="KW-0594">Phospholipid biosynthesis</keyword>
<dbReference type="SUPFAM" id="SSF111331">
    <property type="entry name" value="NAD kinase/diacylglycerol kinase-like"/>
    <property type="match status" value="1"/>
</dbReference>
<evidence type="ECO:0000256" key="7">
    <source>
        <dbReference type="ARBA" id="ARBA00022840"/>
    </source>
</evidence>
<dbReference type="Proteomes" id="UP000028549">
    <property type="component" value="Unassembled WGS sequence"/>
</dbReference>
<dbReference type="PANTHER" id="PTHR12358:SF54">
    <property type="entry name" value="SPHINGOSINE KINASE RELATED PROTEIN"/>
    <property type="match status" value="1"/>
</dbReference>
<dbReference type="InterPro" id="IPR045540">
    <property type="entry name" value="YegS/DAGK_C"/>
</dbReference>
<dbReference type="EMBL" id="JNVC02000003">
    <property type="protein sequence ID" value="KEZ53192.1"/>
    <property type="molecule type" value="Genomic_DNA"/>
</dbReference>
<dbReference type="AlphaFoldDB" id="A0A084H0T0"/>
<evidence type="ECO:0000256" key="1">
    <source>
        <dbReference type="ARBA" id="ARBA00001946"/>
    </source>
</evidence>
<evidence type="ECO:0000256" key="8">
    <source>
        <dbReference type="ARBA" id="ARBA00023098"/>
    </source>
</evidence>
<dbReference type="InterPro" id="IPR005218">
    <property type="entry name" value="Diacylglycerol/lipid_kinase"/>
</dbReference>
<dbReference type="Gene3D" id="3.40.50.10330">
    <property type="entry name" value="Probable inorganic polyphosphate/atp-NAD kinase, domain 1"/>
    <property type="match status" value="1"/>
</dbReference>
<evidence type="ECO:0000313" key="12">
    <source>
        <dbReference type="EMBL" id="KEZ53192.1"/>
    </source>
</evidence>
<reference evidence="12 13" key="1">
    <citation type="journal article" date="2005" name="Int. J. Syst. Evol. Microbiol.">
        <title>Bacillus cibi sp. nov., isolated from jeotgal, a traditional Korean fermented seafood.</title>
        <authorList>
            <person name="Yoon J.H."/>
            <person name="Lee C.H."/>
            <person name="Oh T.K."/>
        </authorList>
    </citation>
    <scope>NUCLEOTIDE SEQUENCE [LARGE SCALE GENOMIC DNA]</scope>
    <source>
        <strain evidence="12 13">DSM 16189</strain>
    </source>
</reference>
<keyword evidence="3" id="KW-0444">Lipid biosynthesis</keyword>
<dbReference type="InterPro" id="IPR001206">
    <property type="entry name" value="Diacylglycerol_kinase_cat_dom"/>
</dbReference>
<dbReference type="GO" id="GO:0005524">
    <property type="term" value="F:ATP binding"/>
    <property type="evidence" value="ECO:0007669"/>
    <property type="project" value="UniProtKB-KW"/>
</dbReference>
<proteinExistence type="inferred from homology"/>
<evidence type="ECO:0000256" key="3">
    <source>
        <dbReference type="ARBA" id="ARBA00022516"/>
    </source>
</evidence>
<keyword evidence="7" id="KW-0067">ATP-binding</keyword>
<dbReference type="InterPro" id="IPR050187">
    <property type="entry name" value="Lipid_Phosphate_FormReg"/>
</dbReference>
<comment type="similarity">
    <text evidence="2">Belongs to the diacylglycerol/lipid kinase family.</text>
</comment>
<dbReference type="Pfam" id="PF19279">
    <property type="entry name" value="YegS_C"/>
    <property type="match status" value="1"/>
</dbReference>
<comment type="cofactor">
    <cofactor evidence="1">
        <name>Mg(2+)</name>
        <dbReference type="ChEBI" id="CHEBI:18420"/>
    </cofactor>
</comment>